<dbReference type="Gene3D" id="1.25.40.10">
    <property type="entry name" value="Tetratricopeptide repeat domain"/>
    <property type="match status" value="1"/>
</dbReference>
<dbReference type="InterPro" id="IPR011990">
    <property type="entry name" value="TPR-like_helical_dom_sf"/>
</dbReference>
<proteinExistence type="predicted"/>
<dbReference type="InterPro" id="IPR009211">
    <property type="entry name" value="TagJ"/>
</dbReference>
<sequence length="266" mass="29634">MTLSAKDCYLEGNLTAAISAISEEISNEPNNANKRAFLVELLCFNGDFDRADKQLNALVILDPSVALSVGTWRQLIRAAQTRYDVYESGAIPEVIEAPTPRIQDSLALLLALRENRTDDCAKLISKIDSKPNHEYSINNQLVNGLRDLDDINAGIFEVMASNGKYFWVDFSQVIELHFSPPERPLDLLWRKATISLINGTEGEVFIPSIYHGSKNDDAMKLGKKTDWVEHNSVINGQGLRTWLVGDEDLSIMDITSIINIQPAVTE</sequence>
<dbReference type="SUPFAM" id="SSF144059">
    <property type="entry name" value="ImpE-like"/>
    <property type="match status" value="1"/>
</dbReference>
<organism evidence="1">
    <name type="scientific">hydrothermal vent metagenome</name>
    <dbReference type="NCBI Taxonomy" id="652676"/>
    <lineage>
        <taxon>unclassified sequences</taxon>
        <taxon>metagenomes</taxon>
        <taxon>ecological metagenomes</taxon>
    </lineage>
</organism>
<reference evidence="1" key="1">
    <citation type="submission" date="2018-06" db="EMBL/GenBank/DDBJ databases">
        <authorList>
            <person name="Zhirakovskaya E."/>
        </authorList>
    </citation>
    <scope>NUCLEOTIDE SEQUENCE</scope>
</reference>
<evidence type="ECO:0000313" key="1">
    <source>
        <dbReference type="EMBL" id="VAW45393.1"/>
    </source>
</evidence>
<accession>A0A3B0VZ10</accession>
<protein>
    <submittedName>
        <fullName evidence="1">Protein of avirulence locus ImpE</fullName>
    </submittedName>
</protein>
<dbReference type="EMBL" id="UOFC01000056">
    <property type="protein sequence ID" value="VAW45393.1"/>
    <property type="molecule type" value="Genomic_DNA"/>
</dbReference>
<gene>
    <name evidence="1" type="ORF">MNBD_GAMMA03-1714</name>
</gene>
<dbReference type="PIRSF" id="PIRSF029288">
    <property type="entry name" value="SciE_ImpE"/>
    <property type="match status" value="1"/>
</dbReference>
<dbReference type="AlphaFoldDB" id="A0A3B0VZ10"/>
<name>A0A3B0VZ10_9ZZZZ</name>
<dbReference type="Pfam" id="PF07024">
    <property type="entry name" value="ImpE"/>
    <property type="match status" value="1"/>
</dbReference>